<protein>
    <recommendedName>
        <fullName evidence="4">Prepilin-type N-terminal cleavage/methylation domain-containing protein</fullName>
    </recommendedName>
</protein>
<organism evidence="2 3">
    <name type="scientific">Melghirimyces algeriensis</name>
    <dbReference type="NCBI Taxonomy" id="910412"/>
    <lineage>
        <taxon>Bacteria</taxon>
        <taxon>Bacillati</taxon>
        <taxon>Bacillota</taxon>
        <taxon>Bacilli</taxon>
        <taxon>Bacillales</taxon>
        <taxon>Thermoactinomycetaceae</taxon>
        <taxon>Melghirimyces</taxon>
    </lineage>
</organism>
<evidence type="ECO:0000313" key="3">
    <source>
        <dbReference type="Proteomes" id="UP000315636"/>
    </source>
</evidence>
<dbReference type="AlphaFoldDB" id="A0A521BQB6"/>
<keyword evidence="3" id="KW-1185">Reference proteome</keyword>
<feature type="transmembrane region" description="Helical" evidence="1">
    <location>
        <begin position="12"/>
        <end position="31"/>
    </location>
</feature>
<sequence>MKGEGGFTLAETVTALMVFGILVSVGLPILSEMKIQYRVNMQRMEATVLLKSEMERIQSSSVPVPSQGMKKSEQDGTVYKIRWKKKRVHSHLAGTYVEVLWNDAQKRKQKRSLKGLVYWK</sequence>
<dbReference type="RefSeq" id="WP_142504596.1">
    <property type="nucleotide sequence ID" value="NZ_FXTI01000002.1"/>
</dbReference>
<dbReference type="OrthoDB" id="2988883at2"/>
<evidence type="ECO:0000256" key="1">
    <source>
        <dbReference type="SAM" id="Phobius"/>
    </source>
</evidence>
<dbReference type="EMBL" id="FXTI01000002">
    <property type="protein sequence ID" value="SMO49336.1"/>
    <property type="molecule type" value="Genomic_DNA"/>
</dbReference>
<keyword evidence="1" id="KW-0812">Transmembrane</keyword>
<proteinExistence type="predicted"/>
<reference evidence="2 3" key="1">
    <citation type="submission" date="2017-05" db="EMBL/GenBank/DDBJ databases">
        <authorList>
            <person name="Varghese N."/>
            <person name="Submissions S."/>
        </authorList>
    </citation>
    <scope>NUCLEOTIDE SEQUENCE [LARGE SCALE GENOMIC DNA]</scope>
    <source>
        <strain evidence="2 3">DSM 45474</strain>
    </source>
</reference>
<keyword evidence="1" id="KW-0472">Membrane</keyword>
<name>A0A521BQB6_9BACL</name>
<evidence type="ECO:0008006" key="4">
    <source>
        <dbReference type="Google" id="ProtNLM"/>
    </source>
</evidence>
<gene>
    <name evidence="2" type="ORF">SAMN06264849_102307</name>
</gene>
<accession>A0A521BQB6</accession>
<evidence type="ECO:0000313" key="2">
    <source>
        <dbReference type="EMBL" id="SMO49336.1"/>
    </source>
</evidence>
<dbReference type="Proteomes" id="UP000315636">
    <property type="component" value="Unassembled WGS sequence"/>
</dbReference>
<keyword evidence="1" id="KW-1133">Transmembrane helix</keyword>